<reference evidence="1" key="1">
    <citation type="journal article" date="2021" name="Mol. Plant Microbe Interact.">
        <title>Complete Genome Sequence of the Plant-Pathogenic Fungus Colletotrichum lupini.</title>
        <authorList>
            <person name="Baroncelli R."/>
            <person name="Pensec F."/>
            <person name="Da Lio D."/>
            <person name="Boufleur T."/>
            <person name="Vicente I."/>
            <person name="Sarrocco S."/>
            <person name="Picot A."/>
            <person name="Baraldi E."/>
            <person name="Sukno S."/>
            <person name="Thon M."/>
            <person name="Le Floch G."/>
        </authorList>
    </citation>
    <scope>NUCLEOTIDE SEQUENCE</scope>
    <source>
        <strain evidence="1">IMI 504893</strain>
    </source>
</reference>
<protein>
    <submittedName>
        <fullName evidence="1">Uncharacterized protein</fullName>
    </submittedName>
</protein>
<gene>
    <name evidence="1" type="ORF">CLUP02_09384</name>
</gene>
<dbReference type="AlphaFoldDB" id="A0A9Q8WHJ0"/>
<accession>A0A9Q8WHJ0</accession>
<sequence length="330" mass="36168">MPYTQTRAEQQGIDLWHPTPTTVRSLDFHQRLVDCGAFMPFGFSSPPSAILLDAAQKQAPGQKQRQTYKKDGADTLLSAPSSAQFLSPGRHVHVPYLNALFSPWRTKVLWAALHLAKATEKVQRGHHMCRSLYPYLALPTLPFFSIPIHPPLFIIPQPPSSISLPLNVASTLAYSLLSSLITLTHSLTLVSPHHSPYPPLSVSLSISPSVSPLPTPLLSIGHWTHKPVSHQTTATAQQNRTGRPSPLAHSLPFSDLEFALATAPVATPTPTAQQATLPKPPRLDPVAAFRYNPRVFDPLPSLTSERSTLLVIRDTACSRLTRPPSPIDHR</sequence>
<name>A0A9Q8WHJ0_9PEZI</name>
<evidence type="ECO:0000313" key="1">
    <source>
        <dbReference type="EMBL" id="UQC83888.1"/>
    </source>
</evidence>
<dbReference type="GeneID" id="73343372"/>
<dbReference type="EMBL" id="CP019476">
    <property type="protein sequence ID" value="UQC83888.1"/>
    <property type="molecule type" value="Genomic_DNA"/>
</dbReference>
<keyword evidence="2" id="KW-1185">Reference proteome</keyword>
<proteinExistence type="predicted"/>
<dbReference type="KEGG" id="clup:CLUP02_09384"/>
<dbReference type="Proteomes" id="UP000830671">
    <property type="component" value="Chromosome 4"/>
</dbReference>
<evidence type="ECO:0000313" key="2">
    <source>
        <dbReference type="Proteomes" id="UP000830671"/>
    </source>
</evidence>
<dbReference type="RefSeq" id="XP_049145506.1">
    <property type="nucleotide sequence ID" value="XM_049288362.1"/>
</dbReference>
<organism evidence="1 2">
    <name type="scientific">Colletotrichum lupini</name>
    <dbReference type="NCBI Taxonomy" id="145971"/>
    <lineage>
        <taxon>Eukaryota</taxon>
        <taxon>Fungi</taxon>
        <taxon>Dikarya</taxon>
        <taxon>Ascomycota</taxon>
        <taxon>Pezizomycotina</taxon>
        <taxon>Sordariomycetes</taxon>
        <taxon>Hypocreomycetidae</taxon>
        <taxon>Glomerellales</taxon>
        <taxon>Glomerellaceae</taxon>
        <taxon>Colletotrichum</taxon>
        <taxon>Colletotrichum acutatum species complex</taxon>
    </lineage>
</organism>